<evidence type="ECO:0000256" key="4">
    <source>
        <dbReference type="ARBA" id="ARBA00022737"/>
    </source>
</evidence>
<dbReference type="InterPro" id="IPR017941">
    <property type="entry name" value="Rieske_2Fe-2S"/>
</dbReference>
<evidence type="ECO:0000256" key="5">
    <source>
        <dbReference type="ARBA" id="ARBA00022990"/>
    </source>
</evidence>
<dbReference type="CDD" id="cd03467">
    <property type="entry name" value="Rieske"/>
    <property type="match status" value="1"/>
</dbReference>
<feature type="region of interest" description="Disordered" evidence="9">
    <location>
        <begin position="153"/>
        <end position="174"/>
    </location>
</feature>
<keyword evidence="3" id="KW-0479">Metal-binding</keyword>
<dbReference type="GO" id="GO:0051537">
    <property type="term" value="F:2 iron, 2 sulfur cluster binding"/>
    <property type="evidence" value="ECO:0007669"/>
    <property type="project" value="UniProtKB-KW"/>
</dbReference>
<dbReference type="Gene3D" id="2.102.10.10">
    <property type="entry name" value="Rieske [2Fe-2S] iron-sulphur domain"/>
    <property type="match status" value="1"/>
</dbReference>
<protein>
    <recommendedName>
        <fullName evidence="8 10">Rieske domain-containing protein</fullName>
    </recommendedName>
</protein>
<dbReference type="SUPFAM" id="SSF50022">
    <property type="entry name" value="ISP domain"/>
    <property type="match status" value="1"/>
</dbReference>
<feature type="domain" description="Rieske" evidence="10">
    <location>
        <begin position="26"/>
        <end position="120"/>
    </location>
</feature>
<keyword evidence="2" id="KW-0001">2Fe-2S</keyword>
<reference evidence="11 12" key="1">
    <citation type="submission" date="2018-03" db="EMBL/GenBank/DDBJ databases">
        <title>Finding Nemo's genes: A chromosome-scale reference assembly of the genome of the orange clownfish Amphiprion percula.</title>
        <authorList>
            <person name="Lehmann R."/>
        </authorList>
    </citation>
    <scope>NUCLEOTIDE SEQUENCE</scope>
</reference>
<dbReference type="Pfam" id="PF22543">
    <property type="entry name" value="Rieske_4"/>
    <property type="match status" value="1"/>
</dbReference>
<dbReference type="GO" id="GO:0046872">
    <property type="term" value="F:metal ion binding"/>
    <property type="evidence" value="ECO:0007669"/>
    <property type="project" value="UniProtKB-KW"/>
</dbReference>
<evidence type="ECO:0000256" key="1">
    <source>
        <dbReference type="ARBA" id="ARBA00022553"/>
    </source>
</evidence>
<evidence type="ECO:0000256" key="6">
    <source>
        <dbReference type="ARBA" id="ARBA00023004"/>
    </source>
</evidence>
<evidence type="ECO:0000256" key="3">
    <source>
        <dbReference type="ARBA" id="ARBA00022723"/>
    </source>
</evidence>
<dbReference type="PANTHER" id="PTHR21496:SF16">
    <property type="entry name" value="RIESKE DOMAIN-CONTAINING PROTEIN-LIKE"/>
    <property type="match status" value="1"/>
</dbReference>
<dbReference type="InterPro" id="IPR054716">
    <property type="entry name" value="Sol_Rieske_ferrdox_dom"/>
</dbReference>
<keyword evidence="7" id="KW-0411">Iron-sulfur</keyword>
<evidence type="ECO:0000256" key="8">
    <source>
        <dbReference type="ARBA" id="ARBA00071952"/>
    </source>
</evidence>
<feature type="region of interest" description="Disordered" evidence="9">
    <location>
        <begin position="1"/>
        <end position="24"/>
    </location>
</feature>
<dbReference type="Ensembl" id="ENSAPET00000035762.1">
    <property type="protein sequence ID" value="ENSAPEP00000034850.1"/>
    <property type="gene ID" value="ENSAPEG00000024755.1"/>
</dbReference>
<keyword evidence="6" id="KW-0408">Iron</keyword>
<organism evidence="11 12">
    <name type="scientific">Amphiprion percula</name>
    <name type="common">Orange clownfish</name>
    <name type="synonym">Lutjanus percula</name>
    <dbReference type="NCBI Taxonomy" id="161767"/>
    <lineage>
        <taxon>Eukaryota</taxon>
        <taxon>Metazoa</taxon>
        <taxon>Chordata</taxon>
        <taxon>Craniata</taxon>
        <taxon>Vertebrata</taxon>
        <taxon>Euteleostomi</taxon>
        <taxon>Actinopterygii</taxon>
        <taxon>Neopterygii</taxon>
        <taxon>Teleostei</taxon>
        <taxon>Neoteleostei</taxon>
        <taxon>Acanthomorphata</taxon>
        <taxon>Ovalentaria</taxon>
        <taxon>Pomacentridae</taxon>
        <taxon>Amphiprion</taxon>
    </lineage>
</organism>
<reference evidence="11" key="2">
    <citation type="submission" date="2025-05" db="UniProtKB">
        <authorList>
            <consortium name="Ensembl"/>
        </authorList>
    </citation>
    <scope>IDENTIFICATION</scope>
</reference>
<keyword evidence="1" id="KW-0597">Phosphoprotein</keyword>
<sequence length="174" mass="19619">MSSEEETSQTSSSSMSPPPSCSSPTAHFIGKKDDIVKAGRVTKLVNRCRDVLVLYHQGQLHAMDMRCYHAGGALQHGDIEEFNGRLCIVCPWHKYKITLEEGEGLYQAVDDPTTKPLRTYWRSKGIKQRIHKVTEVNGDVYVTLNDSSEAIESDTYQTERFRTGSLTTQPKPRK</sequence>
<evidence type="ECO:0000256" key="2">
    <source>
        <dbReference type="ARBA" id="ARBA00022714"/>
    </source>
</evidence>
<evidence type="ECO:0000313" key="11">
    <source>
        <dbReference type="Ensembl" id="ENSAPEP00000034848.1"/>
    </source>
</evidence>
<dbReference type="Ensembl" id="ENSAPET00000035760.1">
    <property type="protein sequence ID" value="ENSAPEP00000034848.1"/>
    <property type="gene ID" value="ENSAPEG00000024755.1"/>
</dbReference>
<accession>A0A3P8UGV2</accession>
<feature type="compositionally biased region" description="Polar residues" evidence="9">
    <location>
        <begin position="163"/>
        <end position="174"/>
    </location>
</feature>
<evidence type="ECO:0000256" key="7">
    <source>
        <dbReference type="ARBA" id="ARBA00023014"/>
    </source>
</evidence>
<evidence type="ECO:0000256" key="9">
    <source>
        <dbReference type="SAM" id="MobiDB-lite"/>
    </source>
</evidence>
<dbReference type="PANTHER" id="PTHR21496">
    <property type="entry name" value="FERREDOXIN-RELATED"/>
    <property type="match status" value="1"/>
</dbReference>
<keyword evidence="4" id="KW-0677">Repeat</keyword>
<dbReference type="PROSITE" id="PS51296">
    <property type="entry name" value="RIESKE"/>
    <property type="match status" value="1"/>
</dbReference>
<dbReference type="InterPro" id="IPR036922">
    <property type="entry name" value="Rieske_2Fe-2S_sf"/>
</dbReference>
<evidence type="ECO:0000259" key="10">
    <source>
        <dbReference type="PROSITE" id="PS51296"/>
    </source>
</evidence>
<name>A0A3P8UGV2_AMPPE</name>
<keyword evidence="12" id="KW-1185">Reference proteome</keyword>
<keyword evidence="5" id="KW-0007">Acetylation</keyword>
<proteinExistence type="predicted"/>
<dbReference type="GeneTree" id="ENSGT00390000018225"/>
<dbReference type="FunFam" id="2.102.10.10:FF:000009">
    <property type="entry name" value="Rieske Fe-S domain containing"/>
    <property type="match status" value="1"/>
</dbReference>
<evidence type="ECO:0000313" key="12">
    <source>
        <dbReference type="Proteomes" id="UP000265080"/>
    </source>
</evidence>
<dbReference type="OMA" id="ISIAIWY"/>
<dbReference type="AlphaFoldDB" id="A0A3P8UGV2"/>
<dbReference type="Proteomes" id="UP000265080">
    <property type="component" value="Chromosome 5"/>
</dbReference>